<dbReference type="InterPro" id="IPR032806">
    <property type="entry name" value="YbfD_N"/>
</dbReference>
<feature type="domain" description="H repeat-associated protein N-terminal" evidence="2">
    <location>
        <begin position="36"/>
        <end position="121"/>
    </location>
</feature>
<dbReference type="InterPro" id="IPR002559">
    <property type="entry name" value="Transposase_11"/>
</dbReference>
<proteinExistence type="predicted"/>
<dbReference type="RefSeq" id="WP_082192980.1">
    <property type="nucleotide sequence ID" value="NZ_JAPTZU010000016.1"/>
</dbReference>
<gene>
    <name evidence="3" type="ORF">O1433_19235</name>
</gene>
<dbReference type="AlphaFoldDB" id="A0A9Q4JKE3"/>
<dbReference type="InterPro" id="IPR047647">
    <property type="entry name" value="ISAs1_transpos"/>
</dbReference>
<sequence length="368" mass="41783">MRFIYLICNFLYTILLKKKHFDCLRGSIMTHLRKFVSSVPEYRRTSRGNFKHKLEDILMLVLLGRLSKCITRAEILQFGKHHLKRLQAKGLFPYGLPSEATLCRVFQSIDDEKMADRMSAFADFFRKEISTSATDIICIDGKAMRGTLYENGRNPDIVSAYSLRSGFTLATDVCTEKSNEIKSVPRLLDKLDVSGCVVTADAMSFQKVIIDRIRDKGSDFVIELKANQRSLRYDFLKKHYPDGEYHAVYESGFSGFSTYYALQEVGIDCIVIHAADVPTTQYEETMKTDKVDAVKLVKSLKAGLLTGIYIHKRDDIDARAVVRLRKTIQKQLGGYKSRVKHLLHSNGWFSPNGFPNLAAIGRKFSSTG</sequence>
<dbReference type="PANTHER" id="PTHR30298">
    <property type="entry name" value="H REPEAT-ASSOCIATED PREDICTED TRANSPOSASE"/>
    <property type="match status" value="1"/>
</dbReference>
<evidence type="ECO:0000313" key="4">
    <source>
        <dbReference type="Proteomes" id="UP001079672"/>
    </source>
</evidence>
<dbReference type="GO" id="GO:0003677">
    <property type="term" value="F:DNA binding"/>
    <property type="evidence" value="ECO:0007669"/>
    <property type="project" value="InterPro"/>
</dbReference>
<organism evidence="3 4">
    <name type="scientific">Bacteroides fragilis</name>
    <dbReference type="NCBI Taxonomy" id="817"/>
    <lineage>
        <taxon>Bacteria</taxon>
        <taxon>Pseudomonadati</taxon>
        <taxon>Bacteroidota</taxon>
        <taxon>Bacteroidia</taxon>
        <taxon>Bacteroidales</taxon>
        <taxon>Bacteroidaceae</taxon>
        <taxon>Bacteroides</taxon>
    </lineage>
</organism>
<dbReference type="PANTHER" id="PTHR30298:SF0">
    <property type="entry name" value="PROTEIN YBFL-RELATED"/>
    <property type="match status" value="1"/>
</dbReference>
<name>A0A9Q4JKE3_BACFG</name>
<comment type="caution">
    <text evidence="3">The sequence shown here is derived from an EMBL/GenBank/DDBJ whole genome shotgun (WGS) entry which is preliminary data.</text>
</comment>
<dbReference type="GO" id="GO:0004803">
    <property type="term" value="F:transposase activity"/>
    <property type="evidence" value="ECO:0007669"/>
    <property type="project" value="InterPro"/>
</dbReference>
<dbReference type="Proteomes" id="UP001079672">
    <property type="component" value="Unassembled WGS sequence"/>
</dbReference>
<evidence type="ECO:0000313" key="3">
    <source>
        <dbReference type="EMBL" id="MCZ2689636.1"/>
    </source>
</evidence>
<protein>
    <submittedName>
        <fullName evidence="3">ISAs1 family transposase</fullName>
    </submittedName>
</protein>
<feature type="domain" description="Transposase IS4-like" evidence="1">
    <location>
        <begin position="134"/>
        <end position="233"/>
    </location>
</feature>
<accession>A0A9Q4JKE3</accession>
<dbReference type="NCBIfam" id="NF033564">
    <property type="entry name" value="transpos_ISAs1"/>
    <property type="match status" value="1"/>
</dbReference>
<reference evidence="3" key="1">
    <citation type="submission" date="2022-12" db="EMBL/GenBank/DDBJ databases">
        <title>Development of a Multilocus Sequence Typing Scheme for Bacteroides fragilis Based on Whole Genome Sequencing Data and Clinical Application.</title>
        <authorList>
            <person name="Nielsen F.D."/>
            <person name="Justesen U.S."/>
        </authorList>
    </citation>
    <scope>NUCLEOTIDE SEQUENCE</scope>
    <source>
        <strain evidence="3">BF_AM_ODE_DK_2015_4</strain>
    </source>
</reference>
<dbReference type="GO" id="GO:0006313">
    <property type="term" value="P:DNA transposition"/>
    <property type="evidence" value="ECO:0007669"/>
    <property type="project" value="InterPro"/>
</dbReference>
<dbReference type="EMBL" id="JAPTZU010000016">
    <property type="protein sequence ID" value="MCZ2689636.1"/>
    <property type="molecule type" value="Genomic_DNA"/>
</dbReference>
<dbReference type="Pfam" id="PF13808">
    <property type="entry name" value="DDE_Tnp_1_assoc"/>
    <property type="match status" value="1"/>
</dbReference>
<evidence type="ECO:0000259" key="2">
    <source>
        <dbReference type="Pfam" id="PF13808"/>
    </source>
</evidence>
<dbReference type="Pfam" id="PF01609">
    <property type="entry name" value="DDE_Tnp_1"/>
    <property type="match status" value="1"/>
</dbReference>
<dbReference type="InterPro" id="IPR051698">
    <property type="entry name" value="Transposase_11-like"/>
</dbReference>
<evidence type="ECO:0000259" key="1">
    <source>
        <dbReference type="Pfam" id="PF01609"/>
    </source>
</evidence>